<evidence type="ECO:0000256" key="4">
    <source>
        <dbReference type="ARBA" id="ARBA00022723"/>
    </source>
</evidence>
<comment type="catalytic activity">
    <reaction evidence="11">
        <text>(2S)-naringenin 4',7-dimethyl ether + reduced [NADPH--hemoprotein reductase] + O2 = (2S)-carthamidin-4',7-dimethyl ether + oxidized [NADPH--hemoprotein reductase] + H2O + H(+)</text>
        <dbReference type="Rhea" id="RHEA:73439"/>
        <dbReference type="Rhea" id="RHEA-COMP:11964"/>
        <dbReference type="Rhea" id="RHEA-COMP:11965"/>
        <dbReference type="ChEBI" id="CHEBI:15377"/>
        <dbReference type="ChEBI" id="CHEBI:15378"/>
        <dbReference type="ChEBI" id="CHEBI:15379"/>
        <dbReference type="ChEBI" id="CHEBI:57618"/>
        <dbReference type="ChEBI" id="CHEBI:58210"/>
        <dbReference type="ChEBI" id="CHEBI:192816"/>
        <dbReference type="ChEBI" id="CHEBI:192817"/>
    </reaction>
    <physiologicalReaction direction="left-to-right" evidence="11">
        <dbReference type="Rhea" id="RHEA:73440"/>
    </physiologicalReaction>
</comment>
<dbReference type="GO" id="GO:0005506">
    <property type="term" value="F:iron ion binding"/>
    <property type="evidence" value="ECO:0007669"/>
    <property type="project" value="InterPro"/>
</dbReference>
<dbReference type="Pfam" id="PF00067">
    <property type="entry name" value="p450"/>
    <property type="match status" value="1"/>
</dbReference>
<reference evidence="18" key="1">
    <citation type="journal article" date="2019" name="Curr. Biol.">
        <title>Genome Sequence of Striga asiatica Provides Insight into the Evolution of Plant Parasitism.</title>
        <authorList>
            <person name="Yoshida S."/>
            <person name="Kim S."/>
            <person name="Wafula E.K."/>
            <person name="Tanskanen J."/>
            <person name="Kim Y.M."/>
            <person name="Honaas L."/>
            <person name="Yang Z."/>
            <person name="Spallek T."/>
            <person name="Conn C.E."/>
            <person name="Ichihashi Y."/>
            <person name="Cheong K."/>
            <person name="Cui S."/>
            <person name="Der J.P."/>
            <person name="Gundlach H."/>
            <person name="Jiao Y."/>
            <person name="Hori C."/>
            <person name="Ishida J.K."/>
            <person name="Kasahara H."/>
            <person name="Kiba T."/>
            <person name="Kim M.S."/>
            <person name="Koo N."/>
            <person name="Laohavisit A."/>
            <person name="Lee Y.H."/>
            <person name="Lumba S."/>
            <person name="McCourt P."/>
            <person name="Mortimer J.C."/>
            <person name="Mutuku J.M."/>
            <person name="Nomura T."/>
            <person name="Sasaki-Sekimoto Y."/>
            <person name="Seto Y."/>
            <person name="Wang Y."/>
            <person name="Wakatake T."/>
            <person name="Sakakibara H."/>
            <person name="Demura T."/>
            <person name="Yamaguchi S."/>
            <person name="Yoneyama K."/>
            <person name="Manabe R.I."/>
            <person name="Nelson D.C."/>
            <person name="Schulman A.H."/>
            <person name="Timko M.P."/>
            <person name="dePamphilis C.W."/>
            <person name="Choi D."/>
            <person name="Shirasu K."/>
        </authorList>
    </citation>
    <scope>NUCLEOTIDE SEQUENCE [LARGE SCALE GENOMIC DNA]</scope>
    <source>
        <strain evidence="18">cv. UVA1</strain>
    </source>
</reference>
<evidence type="ECO:0000256" key="10">
    <source>
        <dbReference type="ARBA" id="ARBA00051691"/>
    </source>
</evidence>
<dbReference type="FunFam" id="1.10.630.10:FF:000026">
    <property type="entry name" value="Cytochrome P450 82C4"/>
    <property type="match status" value="1"/>
</dbReference>
<keyword evidence="16" id="KW-1133">Transmembrane helix</keyword>
<evidence type="ECO:0000313" key="18">
    <source>
        <dbReference type="Proteomes" id="UP000325081"/>
    </source>
</evidence>
<evidence type="ECO:0000256" key="2">
    <source>
        <dbReference type="ARBA" id="ARBA00004167"/>
    </source>
</evidence>
<keyword evidence="3 14" id="KW-0349">Heme</keyword>
<comment type="catalytic activity">
    <reaction evidence="12">
        <text>apigenin 4',7-dimethyl ether + reduced [NADPH--hemoprotein reductase] + O2 = ladanein + oxidized [NADPH--hemoprotein reductase] + H2O + H(+)</text>
        <dbReference type="Rhea" id="RHEA:73435"/>
        <dbReference type="Rhea" id="RHEA-COMP:11964"/>
        <dbReference type="Rhea" id="RHEA-COMP:11965"/>
        <dbReference type="ChEBI" id="CHEBI:2769"/>
        <dbReference type="ChEBI" id="CHEBI:15377"/>
        <dbReference type="ChEBI" id="CHEBI:15378"/>
        <dbReference type="ChEBI" id="CHEBI:15379"/>
        <dbReference type="ChEBI" id="CHEBI:57618"/>
        <dbReference type="ChEBI" id="CHEBI:58210"/>
        <dbReference type="ChEBI" id="CHEBI:192702"/>
    </reaction>
    <physiologicalReaction direction="left-to-right" evidence="12">
        <dbReference type="Rhea" id="RHEA:73436"/>
    </physiologicalReaction>
</comment>
<dbReference type="PANTHER" id="PTHR47947:SF39">
    <property type="entry name" value="CYTOCHROME P450"/>
    <property type="match status" value="1"/>
</dbReference>
<dbReference type="GO" id="GO:0004497">
    <property type="term" value="F:monooxygenase activity"/>
    <property type="evidence" value="ECO:0007669"/>
    <property type="project" value="UniProtKB-KW"/>
</dbReference>
<evidence type="ECO:0000256" key="9">
    <source>
        <dbReference type="ARBA" id="ARBA00050930"/>
    </source>
</evidence>
<dbReference type="GO" id="GO:0020037">
    <property type="term" value="F:heme binding"/>
    <property type="evidence" value="ECO:0007669"/>
    <property type="project" value="InterPro"/>
</dbReference>
<keyword evidence="6 14" id="KW-0408">Iron</keyword>
<proteinExistence type="inferred from homology"/>
<comment type="catalytic activity">
    <reaction evidence="9">
        <text>(2S)-sakuranetin + reduced [NADPH--hemoprotein reductase] + O2 = (2S)-7-methylcarthamidin + oxidized [NADPH--hemoprotein reductase] + H2O + H(+)</text>
        <dbReference type="Rhea" id="RHEA:73431"/>
        <dbReference type="Rhea" id="RHEA-COMP:11964"/>
        <dbReference type="Rhea" id="RHEA-COMP:11965"/>
        <dbReference type="ChEBI" id="CHEBI:15377"/>
        <dbReference type="ChEBI" id="CHEBI:15378"/>
        <dbReference type="ChEBI" id="CHEBI:15379"/>
        <dbReference type="ChEBI" id="CHEBI:28927"/>
        <dbReference type="ChEBI" id="CHEBI:57618"/>
        <dbReference type="ChEBI" id="CHEBI:58210"/>
        <dbReference type="ChEBI" id="CHEBI:192815"/>
    </reaction>
    <physiologicalReaction direction="left-to-right" evidence="9">
        <dbReference type="Rhea" id="RHEA:73432"/>
    </physiologicalReaction>
</comment>
<evidence type="ECO:0000256" key="16">
    <source>
        <dbReference type="SAM" id="Phobius"/>
    </source>
</evidence>
<dbReference type="GO" id="GO:0016705">
    <property type="term" value="F:oxidoreductase activity, acting on paired donors, with incorporation or reduction of molecular oxygen"/>
    <property type="evidence" value="ECO:0007669"/>
    <property type="project" value="InterPro"/>
</dbReference>
<evidence type="ECO:0000256" key="6">
    <source>
        <dbReference type="ARBA" id="ARBA00023004"/>
    </source>
</evidence>
<dbReference type="SUPFAM" id="SSF48264">
    <property type="entry name" value="Cytochrome P450"/>
    <property type="match status" value="1"/>
</dbReference>
<comment type="subcellular location">
    <subcellularLocation>
        <location evidence="2">Membrane</location>
        <topology evidence="2">Single-pass membrane protein</topology>
    </subcellularLocation>
</comment>
<keyword evidence="7 15" id="KW-0503">Monooxygenase</keyword>
<evidence type="ECO:0000256" key="1">
    <source>
        <dbReference type="ARBA" id="ARBA00001971"/>
    </source>
</evidence>
<evidence type="ECO:0000256" key="11">
    <source>
        <dbReference type="ARBA" id="ARBA00052049"/>
    </source>
</evidence>
<dbReference type="InterPro" id="IPR036396">
    <property type="entry name" value="Cyt_P450_sf"/>
</dbReference>
<comment type="catalytic activity">
    <reaction evidence="10">
        <text>genkwanin + reduced [NADPH--hemoprotein reductase] + O2 = scutellarein 7-methyl ether + oxidized [NADPH--hemoprotein reductase] + H2O</text>
        <dbReference type="Rhea" id="RHEA:73427"/>
        <dbReference type="Rhea" id="RHEA-COMP:11964"/>
        <dbReference type="Rhea" id="RHEA-COMP:11965"/>
        <dbReference type="ChEBI" id="CHEBI:15377"/>
        <dbReference type="ChEBI" id="CHEBI:15379"/>
        <dbReference type="ChEBI" id="CHEBI:57618"/>
        <dbReference type="ChEBI" id="CHEBI:58210"/>
        <dbReference type="ChEBI" id="CHEBI:192700"/>
        <dbReference type="ChEBI" id="CHEBI:192701"/>
    </reaction>
    <physiologicalReaction direction="left-to-right" evidence="10">
        <dbReference type="Rhea" id="RHEA:73428"/>
    </physiologicalReaction>
</comment>
<name>A0A5A7Q5U9_STRAF</name>
<evidence type="ECO:0000313" key="17">
    <source>
        <dbReference type="EMBL" id="GER40625.1"/>
    </source>
</evidence>
<evidence type="ECO:0000256" key="7">
    <source>
        <dbReference type="ARBA" id="ARBA00023033"/>
    </source>
</evidence>
<comment type="pathway">
    <text evidence="8">Flavonoid metabolism.</text>
</comment>
<dbReference type="CDD" id="cd20654">
    <property type="entry name" value="CYP82"/>
    <property type="match status" value="1"/>
</dbReference>
<dbReference type="GO" id="GO:0016020">
    <property type="term" value="C:membrane"/>
    <property type="evidence" value="ECO:0007669"/>
    <property type="project" value="UniProtKB-SubCell"/>
</dbReference>
<dbReference type="PRINTS" id="PR00463">
    <property type="entry name" value="EP450I"/>
</dbReference>
<feature type="transmembrane region" description="Helical" evidence="16">
    <location>
        <begin position="36"/>
        <end position="54"/>
    </location>
</feature>
<evidence type="ECO:0000256" key="5">
    <source>
        <dbReference type="ARBA" id="ARBA00023002"/>
    </source>
</evidence>
<organism evidence="17 18">
    <name type="scientific">Striga asiatica</name>
    <name type="common">Asiatic witchweed</name>
    <name type="synonym">Buchnera asiatica</name>
    <dbReference type="NCBI Taxonomy" id="4170"/>
    <lineage>
        <taxon>Eukaryota</taxon>
        <taxon>Viridiplantae</taxon>
        <taxon>Streptophyta</taxon>
        <taxon>Embryophyta</taxon>
        <taxon>Tracheophyta</taxon>
        <taxon>Spermatophyta</taxon>
        <taxon>Magnoliopsida</taxon>
        <taxon>eudicotyledons</taxon>
        <taxon>Gunneridae</taxon>
        <taxon>Pentapetalae</taxon>
        <taxon>asterids</taxon>
        <taxon>lamiids</taxon>
        <taxon>Lamiales</taxon>
        <taxon>Orobanchaceae</taxon>
        <taxon>Buchnereae</taxon>
        <taxon>Striga</taxon>
    </lineage>
</organism>
<evidence type="ECO:0000256" key="3">
    <source>
        <dbReference type="ARBA" id="ARBA00022617"/>
    </source>
</evidence>
<dbReference type="InterPro" id="IPR001128">
    <property type="entry name" value="Cyt_P450"/>
</dbReference>
<comment type="similarity">
    <text evidence="15">Belongs to the cytochrome P450 family.</text>
</comment>
<comment type="caution">
    <text evidence="17">The sequence shown here is derived from an EMBL/GenBank/DDBJ whole genome shotgun (WGS) entry which is preliminary data.</text>
</comment>
<evidence type="ECO:0000256" key="13">
    <source>
        <dbReference type="ARBA" id="ARBA00067499"/>
    </source>
</evidence>
<evidence type="ECO:0000256" key="15">
    <source>
        <dbReference type="RuleBase" id="RU000461"/>
    </source>
</evidence>
<comment type="cofactor">
    <cofactor evidence="1 14">
        <name>heme</name>
        <dbReference type="ChEBI" id="CHEBI:30413"/>
    </cofactor>
</comment>
<keyword evidence="18" id="KW-1185">Reference proteome</keyword>
<dbReference type="EMBL" id="BKCP01005949">
    <property type="protein sequence ID" value="GER40625.1"/>
    <property type="molecule type" value="Genomic_DNA"/>
</dbReference>
<dbReference type="InterPro" id="IPR050651">
    <property type="entry name" value="Plant_Cytochrome_P450_Monoox"/>
</dbReference>
<dbReference type="InterPro" id="IPR017972">
    <property type="entry name" value="Cyt_P450_CS"/>
</dbReference>
<evidence type="ECO:0000256" key="14">
    <source>
        <dbReference type="PIRSR" id="PIRSR602401-1"/>
    </source>
</evidence>
<accession>A0A5A7Q5U9</accession>
<dbReference type="PROSITE" id="PS00086">
    <property type="entry name" value="CYTOCHROME_P450"/>
    <property type="match status" value="1"/>
</dbReference>
<dbReference type="AlphaFoldDB" id="A0A5A7Q5U9"/>
<sequence length="550" mass="62404">MISIKKNHICMYIYLYSIQLPNKLLLSTIMELSLSLFGSINGIIAALLALFYFLRRSTWIHSPKTSTRKSPPEVGGARLFTGHLHLLSPTGGLPHFKLANLSVTYGPIFTIRLGVQRALVVSSWELAKSLFTTFDAAISSRPKLRASMHLSHNYAMFGFSPYGPFWRRIRKLISFELLSARRLEMQTEVRGSETAESVGELFRAWEEKKDGSGRVLVDMKRWFGDLSMNIVLRMVVGKRFSGSGEETGRWQEVMRDFFKLAGQFVVADALPYLGWLDIGGYEKRMKENARELDGIVRGWLDEHRRGQGDCSRDFMDIMISVSREARLHGEYDDDTIIKATCESLISGGTDTTVVMLVWAFSLILNNPHVLKKAQEELDKHVGKQRQVEESDIRNLVYLQAITKETLRLYPAGPLGGTREFSEDCTVGGYHIPKGTWLLVNLWKLHRDPHVWGPDALEFKPERFLSTHKNMDVRGSDFELIPFGAGRRICPGYNFGLQMMHFVLARLLHSFDFWTVGDEGIDMTESTGLTIMKATPLDVLVAPRLSPTLYV</sequence>
<keyword evidence="4 14" id="KW-0479">Metal-binding</keyword>
<evidence type="ECO:0000256" key="8">
    <source>
        <dbReference type="ARBA" id="ARBA00034479"/>
    </source>
</evidence>
<dbReference type="PRINTS" id="PR00385">
    <property type="entry name" value="P450"/>
</dbReference>
<keyword evidence="16" id="KW-0812">Transmembrane</keyword>
<evidence type="ECO:0000256" key="12">
    <source>
        <dbReference type="ARBA" id="ARBA00052216"/>
    </source>
</evidence>
<protein>
    <recommendedName>
        <fullName evidence="13">Flavonoid-6-hydroxylase</fullName>
    </recommendedName>
</protein>
<keyword evidence="16" id="KW-0472">Membrane</keyword>
<gene>
    <name evidence="17" type="ORF">STAS_17308</name>
</gene>
<dbReference type="PANTHER" id="PTHR47947">
    <property type="entry name" value="CYTOCHROME P450 82C3-RELATED"/>
    <property type="match status" value="1"/>
</dbReference>
<keyword evidence="5 15" id="KW-0560">Oxidoreductase</keyword>
<feature type="binding site" description="axial binding residue" evidence="14">
    <location>
        <position position="489"/>
    </location>
    <ligand>
        <name>heme</name>
        <dbReference type="ChEBI" id="CHEBI:30413"/>
    </ligand>
    <ligandPart>
        <name>Fe</name>
        <dbReference type="ChEBI" id="CHEBI:18248"/>
    </ligandPart>
</feature>
<dbReference type="InterPro" id="IPR002401">
    <property type="entry name" value="Cyt_P450_E_grp-I"/>
</dbReference>
<dbReference type="OrthoDB" id="2789670at2759"/>
<dbReference type="Gene3D" id="1.10.630.10">
    <property type="entry name" value="Cytochrome P450"/>
    <property type="match status" value="1"/>
</dbReference>
<dbReference type="Proteomes" id="UP000325081">
    <property type="component" value="Unassembled WGS sequence"/>
</dbReference>